<feature type="transmembrane region" description="Helical" evidence="6">
    <location>
        <begin position="543"/>
        <end position="572"/>
    </location>
</feature>
<feature type="domain" description="ABC3 transporter permease C-terminal" evidence="7">
    <location>
        <begin position="502"/>
        <end position="604"/>
    </location>
</feature>
<dbReference type="Pfam" id="PF02687">
    <property type="entry name" value="FtsX"/>
    <property type="match status" value="2"/>
</dbReference>
<evidence type="ECO:0000256" key="1">
    <source>
        <dbReference type="ARBA" id="ARBA00004651"/>
    </source>
</evidence>
<dbReference type="Proteomes" id="UP000185612">
    <property type="component" value="Unassembled WGS sequence"/>
</dbReference>
<feature type="transmembrane region" description="Helical" evidence="6">
    <location>
        <begin position="148"/>
        <end position="173"/>
    </location>
</feature>
<keyword evidence="9" id="KW-1185">Reference proteome</keyword>
<dbReference type="InterPro" id="IPR038766">
    <property type="entry name" value="Membrane_comp_ABC_pdt"/>
</dbReference>
<feature type="transmembrane region" description="Helical" evidence="6">
    <location>
        <begin position="238"/>
        <end position="257"/>
    </location>
</feature>
<evidence type="ECO:0000313" key="8">
    <source>
        <dbReference type="EMBL" id="OKL51039.1"/>
    </source>
</evidence>
<accession>A0A1Q5PU79</accession>
<dbReference type="InParanoid" id="A0A1Q5PU79"/>
<evidence type="ECO:0000259" key="7">
    <source>
        <dbReference type="Pfam" id="PF02687"/>
    </source>
</evidence>
<keyword evidence="5 6" id="KW-0472">Membrane</keyword>
<dbReference type="InterPro" id="IPR003838">
    <property type="entry name" value="ABC3_permease_C"/>
</dbReference>
<feature type="transmembrane region" description="Helical" evidence="6">
    <location>
        <begin position="497"/>
        <end position="522"/>
    </location>
</feature>
<keyword evidence="4 6" id="KW-1133">Transmembrane helix</keyword>
<sequence length="620" mass="64731">MYLTLPDHPHLAGPGGLRLPGPGQFLTSPALADLTQDASGPEFADRFGTLAGHLPAATLTGPDSLVALVGVSRAQLDSFSFASGPHLLTEFRGNAYASDAYRYLALLGAAAVLLPVFLFIAIVTNLGAAKRAETFATLRLLGVGPRRLARLTAGEMTLLAGLGGLVGLALYRLAVPLAAQVRIEDTRFYSADLLVPAHTALGVVLGTVAAAAAVAWWRTRRAALGSLGAVRERDERPPRWWTLAPLGAGLGLFALVASRLLPLPPGPTLLAGTVLTMVGLLVAGPLLTHLTANRLRHLARTGATLVAAGRIARHPRAVFRSVAGLVVALYALTMFTVGMTSVNQVAAEGLGTGAPAPRALRVALPKPDPGLQAALAAEPAVAYVGLLVDDGAGKLVTDRQTAEHFGIAADLAPEVQWVRLDHRWLTGRPAAAEAAAHPPHATGFQTLLVEPTAGPQALEIARTSVMRHAASLPELPYAPRDYALLTANAPEYQFQTLGYLGMLVAGLISALSLGMSTTIAVLERQRSFGLLRLAGMPRRRLQLAVTWEAVLPVATMLLGTLGAGIFSAWAAITGLSERQLAWPAASNYLVLAACLALLAFAVGTSRRAAGRIGATATRFE</sequence>
<evidence type="ECO:0000256" key="5">
    <source>
        <dbReference type="ARBA" id="ARBA00023136"/>
    </source>
</evidence>
<evidence type="ECO:0000313" key="9">
    <source>
        <dbReference type="Proteomes" id="UP000185612"/>
    </source>
</evidence>
<evidence type="ECO:0000256" key="2">
    <source>
        <dbReference type="ARBA" id="ARBA00022475"/>
    </source>
</evidence>
<dbReference type="AlphaFoldDB" id="A0A1Q5PU79"/>
<feature type="transmembrane region" description="Helical" evidence="6">
    <location>
        <begin position="584"/>
        <end position="602"/>
    </location>
</feature>
<feature type="transmembrane region" description="Helical" evidence="6">
    <location>
        <begin position="193"/>
        <end position="217"/>
    </location>
</feature>
<comment type="subcellular location">
    <subcellularLocation>
        <location evidence="1">Cell membrane</location>
        <topology evidence="1">Multi-pass membrane protein</topology>
    </subcellularLocation>
</comment>
<gene>
    <name evidence="8" type="ORF">BSZ40_09555</name>
</gene>
<reference evidence="9" key="1">
    <citation type="submission" date="2016-12" db="EMBL/GenBank/DDBJ databases">
        <authorList>
            <person name="Meng X."/>
        </authorList>
    </citation>
    <scope>NUCLEOTIDE SEQUENCE [LARGE SCALE GENOMIC DNA]</scope>
    <source>
        <strain evidence="9">DSM 20732</strain>
    </source>
</reference>
<dbReference type="PANTHER" id="PTHR30287:SF2">
    <property type="entry name" value="BLL1001 PROTEIN"/>
    <property type="match status" value="1"/>
</dbReference>
<evidence type="ECO:0000256" key="4">
    <source>
        <dbReference type="ARBA" id="ARBA00022989"/>
    </source>
</evidence>
<feature type="transmembrane region" description="Helical" evidence="6">
    <location>
        <begin position="269"/>
        <end position="290"/>
    </location>
</feature>
<organism evidence="8 9">
    <name type="scientific">Buchananella hordeovulneris</name>
    <dbReference type="NCBI Taxonomy" id="52770"/>
    <lineage>
        <taxon>Bacteria</taxon>
        <taxon>Bacillati</taxon>
        <taxon>Actinomycetota</taxon>
        <taxon>Actinomycetes</taxon>
        <taxon>Actinomycetales</taxon>
        <taxon>Actinomycetaceae</taxon>
        <taxon>Buchananella</taxon>
    </lineage>
</organism>
<feature type="transmembrane region" description="Helical" evidence="6">
    <location>
        <begin position="317"/>
        <end position="337"/>
    </location>
</feature>
<protein>
    <recommendedName>
        <fullName evidence="7">ABC3 transporter permease C-terminal domain-containing protein</fullName>
    </recommendedName>
</protein>
<keyword evidence="2" id="KW-1003">Cell membrane</keyword>
<dbReference type="EMBL" id="MQVS01000011">
    <property type="protein sequence ID" value="OKL51039.1"/>
    <property type="molecule type" value="Genomic_DNA"/>
</dbReference>
<dbReference type="GO" id="GO:0005886">
    <property type="term" value="C:plasma membrane"/>
    <property type="evidence" value="ECO:0007669"/>
    <property type="project" value="UniProtKB-SubCell"/>
</dbReference>
<name>A0A1Q5PU79_9ACTO</name>
<evidence type="ECO:0000256" key="3">
    <source>
        <dbReference type="ARBA" id="ARBA00022692"/>
    </source>
</evidence>
<dbReference type="STRING" id="52770.BSZ40_09555"/>
<keyword evidence="3 6" id="KW-0812">Transmembrane</keyword>
<dbReference type="PANTHER" id="PTHR30287">
    <property type="entry name" value="MEMBRANE COMPONENT OF PREDICTED ABC SUPERFAMILY METABOLITE UPTAKE TRANSPORTER"/>
    <property type="match status" value="1"/>
</dbReference>
<feature type="domain" description="ABC3 transporter permease C-terminal" evidence="7">
    <location>
        <begin position="109"/>
        <end position="219"/>
    </location>
</feature>
<proteinExistence type="predicted"/>
<feature type="transmembrane region" description="Helical" evidence="6">
    <location>
        <begin position="103"/>
        <end position="127"/>
    </location>
</feature>
<comment type="caution">
    <text evidence="8">The sequence shown here is derived from an EMBL/GenBank/DDBJ whole genome shotgun (WGS) entry which is preliminary data.</text>
</comment>
<evidence type="ECO:0000256" key="6">
    <source>
        <dbReference type="SAM" id="Phobius"/>
    </source>
</evidence>